<dbReference type="Gene3D" id="1.10.268.10">
    <property type="entry name" value="Topoisomerase, domain 3"/>
    <property type="match status" value="1"/>
</dbReference>
<name>A0A2A2WS76_9ACTN</name>
<protein>
    <submittedName>
        <fullName evidence="1">DNA gyrase subunit A</fullName>
    </submittedName>
</protein>
<dbReference type="InterPro" id="IPR013757">
    <property type="entry name" value="Topo_IIA_A_a_sf"/>
</dbReference>
<sequence length="377" mass="40269">MGALGGWFEPGDHAGRAFDEAEAVLLACEDLTAVMETIRRSDSPVEARRALKLGFGFSGRQAALLLMLPVMSFTRSERDRMRDSRRDRLDLFADVTGSIPALRQDDVRSAPAPAPAPMDAGPSVARPEWVADLDGALERIRWAMEGERGDGSATQESVTTVAPVTTGAPASTGQVVRRSRSGRVDDASVVLDEQVGELCDALAEIVQVEGLPDAWLDDPRASDSRAGMLLDSCGVDDSVGIRTLAWHLRRTGLDAVEGLLPFADPLDPAQGFDVQARMFERAMATGGLGSEPGPGVTWAGRLWPIAERRGYGYAVSYRDGPGAGAVWAYGGDEPLHRVWDSVVDLLVELYRAATTGEPCDAAIAAATHGRVAWTNLS</sequence>
<evidence type="ECO:0000313" key="1">
    <source>
        <dbReference type="EMBL" id="PAY23834.1"/>
    </source>
</evidence>
<dbReference type="AlphaFoldDB" id="A0A2A2WS76"/>
<dbReference type="Proteomes" id="UP000218810">
    <property type="component" value="Unassembled WGS sequence"/>
</dbReference>
<reference evidence="2" key="1">
    <citation type="submission" date="2017-09" db="EMBL/GenBank/DDBJ databases">
        <authorList>
            <person name="Zhang Y."/>
            <person name="Huang X."/>
            <person name="Liu J."/>
            <person name="Lu L."/>
            <person name="Peng K."/>
        </authorList>
    </citation>
    <scope>NUCLEOTIDE SEQUENCE [LARGE SCALE GENOMIC DNA]</scope>
    <source>
        <strain evidence="2">S-XJ-1</strain>
    </source>
</reference>
<dbReference type="EMBL" id="NTGA01000012">
    <property type="protein sequence ID" value="PAY23834.1"/>
    <property type="molecule type" value="Genomic_DNA"/>
</dbReference>
<proteinExistence type="predicted"/>
<dbReference type="GO" id="GO:0005524">
    <property type="term" value="F:ATP binding"/>
    <property type="evidence" value="ECO:0007669"/>
    <property type="project" value="InterPro"/>
</dbReference>
<dbReference type="OrthoDB" id="4772267at2"/>
<organism evidence="1 2">
    <name type="scientific">Dietzia natronolimnaea</name>
    <dbReference type="NCBI Taxonomy" id="161920"/>
    <lineage>
        <taxon>Bacteria</taxon>
        <taxon>Bacillati</taxon>
        <taxon>Actinomycetota</taxon>
        <taxon>Actinomycetes</taxon>
        <taxon>Mycobacteriales</taxon>
        <taxon>Dietziaceae</taxon>
        <taxon>Dietzia</taxon>
    </lineage>
</organism>
<dbReference type="GO" id="GO:0003677">
    <property type="term" value="F:DNA binding"/>
    <property type="evidence" value="ECO:0007669"/>
    <property type="project" value="InterPro"/>
</dbReference>
<accession>A0A2A2WS76</accession>
<dbReference type="RefSeq" id="WP_095717732.1">
    <property type="nucleotide sequence ID" value="NZ_NTGA01000012.1"/>
</dbReference>
<dbReference type="GO" id="GO:0003918">
    <property type="term" value="F:DNA topoisomerase type II (double strand cut, ATP-hydrolyzing) activity"/>
    <property type="evidence" value="ECO:0007669"/>
    <property type="project" value="InterPro"/>
</dbReference>
<comment type="caution">
    <text evidence="1">The sequence shown here is derived from an EMBL/GenBank/DDBJ whole genome shotgun (WGS) entry which is preliminary data.</text>
</comment>
<evidence type="ECO:0000313" key="2">
    <source>
        <dbReference type="Proteomes" id="UP000218810"/>
    </source>
</evidence>
<keyword evidence="2" id="KW-1185">Reference proteome</keyword>
<gene>
    <name evidence="1" type="ORF">CEY15_06225</name>
</gene>